<evidence type="ECO:0000256" key="3">
    <source>
        <dbReference type="RuleBase" id="RU363013"/>
    </source>
</evidence>
<dbReference type="InterPro" id="IPR035990">
    <property type="entry name" value="TIM_sf"/>
</dbReference>
<dbReference type="PROSITE" id="PS51440">
    <property type="entry name" value="TIM_2"/>
    <property type="match status" value="1"/>
</dbReference>
<sequence length="255" mass="28132">MNNEKIIIANWKMKLSLAETLALAENIKTKFQGFSGATVGVCPNYISILEVKEILKGTDIKLGAQDVFWEGAGAYTGEISADMLVEAGCEYVIIGHSERRKFLMVNYEMIHRETKAVLNNGNLVPIVCIGENWDERKTDRRDFVLFDQLQQALSGLDLVGNQQVVIAYEPIWAIGSGTAIEPSEAEYAHKIIKLTLNDMFGMKIVNNNFKIIYGGSISSKNVKGFVGLENLDGMLVGGASLEADEFYKVAKALVK</sequence>
<keyword evidence="3" id="KW-0324">Glycolysis</keyword>
<protein>
    <recommendedName>
        <fullName evidence="3">Triosephosphate isomerase</fullName>
        <ecNumber evidence="3">5.3.1.1</ecNumber>
    </recommendedName>
</protein>
<dbReference type="PANTHER" id="PTHR21139:SF42">
    <property type="entry name" value="TRIOSEPHOSPHATE ISOMERASE"/>
    <property type="match status" value="1"/>
</dbReference>
<comment type="similarity">
    <text evidence="1 3">Belongs to the triosephosphate isomerase family.</text>
</comment>
<comment type="catalytic activity">
    <reaction evidence="3">
        <text>D-glyceraldehyde 3-phosphate = dihydroxyacetone phosphate</text>
        <dbReference type="Rhea" id="RHEA:18585"/>
        <dbReference type="ChEBI" id="CHEBI:57642"/>
        <dbReference type="ChEBI" id="CHEBI:59776"/>
        <dbReference type="EC" id="5.3.1.1"/>
    </reaction>
</comment>
<dbReference type="STRING" id="1797994.A2227_03735"/>
<evidence type="ECO:0000256" key="1">
    <source>
        <dbReference type="ARBA" id="ARBA00007422"/>
    </source>
</evidence>
<dbReference type="Proteomes" id="UP000178367">
    <property type="component" value="Unassembled WGS sequence"/>
</dbReference>
<dbReference type="UniPathway" id="UPA00109">
    <property type="reaction ID" value="UER00189"/>
</dbReference>
<dbReference type="GO" id="GO:0005829">
    <property type="term" value="C:cytosol"/>
    <property type="evidence" value="ECO:0007669"/>
    <property type="project" value="TreeGrafter"/>
</dbReference>
<dbReference type="Gene3D" id="3.20.20.70">
    <property type="entry name" value="Aldolase class I"/>
    <property type="match status" value="1"/>
</dbReference>
<dbReference type="AlphaFoldDB" id="A0A1F5SIS9"/>
<dbReference type="GO" id="GO:0019563">
    <property type="term" value="P:glycerol catabolic process"/>
    <property type="evidence" value="ECO:0007669"/>
    <property type="project" value="TreeGrafter"/>
</dbReference>
<gene>
    <name evidence="4" type="ORF">A2227_03735</name>
</gene>
<comment type="pathway">
    <text evidence="3">Carbohydrate degradation; glycolysis; D-glyceraldehyde 3-phosphate from glycerone phosphate: step 1/1.</text>
</comment>
<proteinExistence type="inferred from homology"/>
<evidence type="ECO:0000256" key="2">
    <source>
        <dbReference type="ARBA" id="ARBA00023235"/>
    </source>
</evidence>
<organism evidence="4 5">
    <name type="scientific">Candidatus Falkowbacteria bacterium RIFOXYA2_FULL_47_19</name>
    <dbReference type="NCBI Taxonomy" id="1797994"/>
    <lineage>
        <taxon>Bacteria</taxon>
        <taxon>Candidatus Falkowiibacteriota</taxon>
    </lineage>
</organism>
<keyword evidence="3" id="KW-0312">Gluconeogenesis</keyword>
<dbReference type="PROSITE" id="PS00171">
    <property type="entry name" value="TIM_1"/>
    <property type="match status" value="1"/>
</dbReference>
<comment type="caution">
    <text evidence="4">The sequence shown here is derived from an EMBL/GenBank/DDBJ whole genome shotgun (WGS) entry which is preliminary data.</text>
</comment>
<dbReference type="CDD" id="cd00311">
    <property type="entry name" value="TIM"/>
    <property type="match status" value="1"/>
</dbReference>
<reference evidence="4 5" key="1">
    <citation type="journal article" date="2016" name="Nat. Commun.">
        <title>Thousands of microbial genomes shed light on interconnected biogeochemical processes in an aquifer system.</title>
        <authorList>
            <person name="Anantharaman K."/>
            <person name="Brown C.T."/>
            <person name="Hug L.A."/>
            <person name="Sharon I."/>
            <person name="Castelle C.J."/>
            <person name="Probst A.J."/>
            <person name="Thomas B.C."/>
            <person name="Singh A."/>
            <person name="Wilkins M.J."/>
            <person name="Karaoz U."/>
            <person name="Brodie E.L."/>
            <person name="Williams K.H."/>
            <person name="Hubbard S.S."/>
            <person name="Banfield J.F."/>
        </authorList>
    </citation>
    <scope>NUCLEOTIDE SEQUENCE [LARGE SCALE GENOMIC DNA]</scope>
</reference>
<keyword evidence="2 3" id="KW-0413">Isomerase</keyword>
<dbReference type="NCBIfam" id="TIGR00419">
    <property type="entry name" value="tim"/>
    <property type="match status" value="1"/>
</dbReference>
<comment type="subunit">
    <text evidence="3">Homodimer.</text>
</comment>
<dbReference type="Pfam" id="PF00121">
    <property type="entry name" value="TIM"/>
    <property type="match status" value="1"/>
</dbReference>
<name>A0A1F5SIS9_9BACT</name>
<evidence type="ECO:0000313" key="5">
    <source>
        <dbReference type="Proteomes" id="UP000178367"/>
    </source>
</evidence>
<dbReference type="GO" id="GO:0004807">
    <property type="term" value="F:triose-phosphate isomerase activity"/>
    <property type="evidence" value="ECO:0007669"/>
    <property type="project" value="UniProtKB-UniRule"/>
</dbReference>
<accession>A0A1F5SIS9</accession>
<dbReference type="PANTHER" id="PTHR21139">
    <property type="entry name" value="TRIOSEPHOSPHATE ISOMERASE"/>
    <property type="match status" value="1"/>
</dbReference>
<dbReference type="GO" id="GO:0006096">
    <property type="term" value="P:glycolytic process"/>
    <property type="evidence" value="ECO:0007669"/>
    <property type="project" value="UniProtKB-UniRule"/>
</dbReference>
<dbReference type="GO" id="GO:0046166">
    <property type="term" value="P:glyceraldehyde-3-phosphate biosynthetic process"/>
    <property type="evidence" value="ECO:0007669"/>
    <property type="project" value="TreeGrafter"/>
</dbReference>
<evidence type="ECO:0000313" key="4">
    <source>
        <dbReference type="EMBL" id="OGF26363.1"/>
    </source>
</evidence>
<dbReference type="GO" id="GO:0006094">
    <property type="term" value="P:gluconeogenesis"/>
    <property type="evidence" value="ECO:0007669"/>
    <property type="project" value="UniProtKB-UniPathway"/>
</dbReference>
<dbReference type="UniPathway" id="UPA00138"/>
<comment type="subcellular location">
    <subcellularLocation>
        <location evidence="3">Cytoplasm</location>
    </subcellularLocation>
</comment>
<dbReference type="EMBL" id="MFGB01000016">
    <property type="protein sequence ID" value="OGF26363.1"/>
    <property type="molecule type" value="Genomic_DNA"/>
</dbReference>
<comment type="pathway">
    <text evidence="3">Carbohydrate biosynthesis; gluconeogenesis.</text>
</comment>
<dbReference type="InterPro" id="IPR013785">
    <property type="entry name" value="Aldolase_TIM"/>
</dbReference>
<dbReference type="InterPro" id="IPR020861">
    <property type="entry name" value="Triosephosphate_isomerase_AS"/>
</dbReference>
<dbReference type="InterPro" id="IPR000652">
    <property type="entry name" value="Triosephosphate_isomerase"/>
</dbReference>
<keyword evidence="3" id="KW-0963">Cytoplasm</keyword>
<dbReference type="SUPFAM" id="SSF51351">
    <property type="entry name" value="Triosephosphate isomerase (TIM)"/>
    <property type="match status" value="1"/>
</dbReference>
<dbReference type="EC" id="5.3.1.1" evidence="3"/>